<feature type="region of interest" description="Disordered" evidence="1">
    <location>
        <begin position="53"/>
        <end position="73"/>
    </location>
</feature>
<dbReference type="EMBL" id="GBRH01216878">
    <property type="protein sequence ID" value="JAD81017.1"/>
    <property type="molecule type" value="Transcribed_RNA"/>
</dbReference>
<accession>A0A0A9DBA2</accession>
<reference evidence="2" key="1">
    <citation type="submission" date="2014-09" db="EMBL/GenBank/DDBJ databases">
        <authorList>
            <person name="Magalhaes I.L.F."/>
            <person name="Oliveira U."/>
            <person name="Santos F.R."/>
            <person name="Vidigal T.H.D.A."/>
            <person name="Brescovit A.D."/>
            <person name="Santos A.J."/>
        </authorList>
    </citation>
    <scope>NUCLEOTIDE SEQUENCE</scope>
    <source>
        <tissue evidence="2">Shoot tissue taken approximately 20 cm above the soil surface</tissue>
    </source>
</reference>
<sequence>MYIFQHFLFPSPSRFFSYKDKNQLDWYQTVNPSQKAIVNALLRPVIQAQGSKDAMIRQSHKKGPTVQLHMDSC</sequence>
<proteinExistence type="predicted"/>
<name>A0A0A9DBA2_ARUDO</name>
<reference evidence="2" key="2">
    <citation type="journal article" date="2015" name="Data Brief">
        <title>Shoot transcriptome of the giant reed, Arundo donax.</title>
        <authorList>
            <person name="Barrero R.A."/>
            <person name="Guerrero F.D."/>
            <person name="Moolhuijzen P."/>
            <person name="Goolsby J.A."/>
            <person name="Tidwell J."/>
            <person name="Bellgard S.E."/>
            <person name="Bellgard M.I."/>
        </authorList>
    </citation>
    <scope>NUCLEOTIDE SEQUENCE</scope>
    <source>
        <tissue evidence="2">Shoot tissue taken approximately 20 cm above the soil surface</tissue>
    </source>
</reference>
<evidence type="ECO:0000256" key="1">
    <source>
        <dbReference type="SAM" id="MobiDB-lite"/>
    </source>
</evidence>
<evidence type="ECO:0000313" key="2">
    <source>
        <dbReference type="EMBL" id="JAD81017.1"/>
    </source>
</evidence>
<protein>
    <submittedName>
        <fullName evidence="2">Uncharacterized protein</fullName>
    </submittedName>
</protein>
<organism evidence="2">
    <name type="scientific">Arundo donax</name>
    <name type="common">Giant reed</name>
    <name type="synonym">Donax arundinaceus</name>
    <dbReference type="NCBI Taxonomy" id="35708"/>
    <lineage>
        <taxon>Eukaryota</taxon>
        <taxon>Viridiplantae</taxon>
        <taxon>Streptophyta</taxon>
        <taxon>Embryophyta</taxon>
        <taxon>Tracheophyta</taxon>
        <taxon>Spermatophyta</taxon>
        <taxon>Magnoliopsida</taxon>
        <taxon>Liliopsida</taxon>
        <taxon>Poales</taxon>
        <taxon>Poaceae</taxon>
        <taxon>PACMAD clade</taxon>
        <taxon>Arundinoideae</taxon>
        <taxon>Arundineae</taxon>
        <taxon>Arundo</taxon>
    </lineage>
</organism>
<dbReference type="AlphaFoldDB" id="A0A0A9DBA2"/>